<dbReference type="Proteomes" id="UP000244855">
    <property type="component" value="Unassembled WGS sequence"/>
</dbReference>
<dbReference type="AlphaFoldDB" id="A0A2V1ECA0"/>
<proteinExistence type="predicted"/>
<gene>
    <name evidence="1" type="ORF">DM02DRAFT_154839</name>
</gene>
<evidence type="ECO:0000313" key="2">
    <source>
        <dbReference type="Proteomes" id="UP000244855"/>
    </source>
</evidence>
<keyword evidence="2" id="KW-1185">Reference proteome</keyword>
<dbReference type="EMBL" id="KZ805301">
    <property type="protein sequence ID" value="PVI08161.1"/>
    <property type="molecule type" value="Genomic_DNA"/>
</dbReference>
<evidence type="ECO:0000313" key="1">
    <source>
        <dbReference type="EMBL" id="PVI08161.1"/>
    </source>
</evidence>
<accession>A0A2V1ECA0</accession>
<protein>
    <submittedName>
        <fullName evidence="1">Uncharacterized protein</fullName>
    </submittedName>
</protein>
<reference evidence="1 2" key="1">
    <citation type="journal article" date="2018" name="Sci. Rep.">
        <title>Comparative genomics provides insights into the lifestyle and reveals functional heterogeneity of dark septate endophytic fungi.</title>
        <authorList>
            <person name="Knapp D.G."/>
            <person name="Nemeth J.B."/>
            <person name="Barry K."/>
            <person name="Hainaut M."/>
            <person name="Henrissat B."/>
            <person name="Johnson J."/>
            <person name="Kuo A."/>
            <person name="Lim J.H.P."/>
            <person name="Lipzen A."/>
            <person name="Nolan M."/>
            <person name="Ohm R.A."/>
            <person name="Tamas L."/>
            <person name="Grigoriev I.V."/>
            <person name="Spatafora J.W."/>
            <person name="Nagy L.G."/>
            <person name="Kovacs G.M."/>
        </authorList>
    </citation>
    <scope>NUCLEOTIDE SEQUENCE [LARGE SCALE GENOMIC DNA]</scope>
    <source>
        <strain evidence="1 2">DSE2036</strain>
    </source>
</reference>
<name>A0A2V1ECA0_9PLEO</name>
<sequence length="182" mass="20801">MEHWIQLNSLTGSKDSSKVLIFNSLIQTTAEPHWVNESYPAYRTVDKLNNHQILSSADAYPPASPANLNSQKEALRVAVRKHCICHFLIRAYAPLHPKRYPGRYRTAPLVPSHVRLGCSQNLHTGRVSNVSLAARRLFHLLKLLVLDRLTIPRCRWAQSLQGMRHPVMVNTVRLKCQTLYHP</sequence>
<organism evidence="1 2">
    <name type="scientific">Periconia macrospinosa</name>
    <dbReference type="NCBI Taxonomy" id="97972"/>
    <lineage>
        <taxon>Eukaryota</taxon>
        <taxon>Fungi</taxon>
        <taxon>Dikarya</taxon>
        <taxon>Ascomycota</taxon>
        <taxon>Pezizomycotina</taxon>
        <taxon>Dothideomycetes</taxon>
        <taxon>Pleosporomycetidae</taxon>
        <taxon>Pleosporales</taxon>
        <taxon>Massarineae</taxon>
        <taxon>Periconiaceae</taxon>
        <taxon>Periconia</taxon>
    </lineage>
</organism>